<proteinExistence type="predicted"/>
<evidence type="ECO:0000313" key="3">
    <source>
        <dbReference type="EMBL" id="RKP14741.1"/>
    </source>
</evidence>
<evidence type="ECO:0000313" key="4">
    <source>
        <dbReference type="Proteomes" id="UP000267251"/>
    </source>
</evidence>
<feature type="compositionally biased region" description="Low complexity" evidence="1">
    <location>
        <begin position="234"/>
        <end position="255"/>
    </location>
</feature>
<accession>A0A4P9Y8Q1</accession>
<gene>
    <name evidence="3" type="ORF">BJ684DRAFT_14949</name>
</gene>
<dbReference type="SUPFAM" id="SSF48371">
    <property type="entry name" value="ARM repeat"/>
    <property type="match status" value="3"/>
</dbReference>
<feature type="region of interest" description="Disordered" evidence="1">
    <location>
        <begin position="227"/>
        <end position="281"/>
    </location>
</feature>
<dbReference type="InterPro" id="IPR025283">
    <property type="entry name" value="DUF4042"/>
</dbReference>
<evidence type="ECO:0000259" key="2">
    <source>
        <dbReference type="Pfam" id="PF13251"/>
    </source>
</evidence>
<sequence length="866" mass="94761">MHTVLILSFSSLPIQLPQTTTKRPMATPSLVKARQLRGACLLFTSRGQGNYLDVLASTQALLKDQTVVPGDFRSKVLDPLVQLILKSCPKELNEASYDEVRTSLELSDTLIILHGPHCGKFIAPLCELYLSIARSAKTLDTSMNRILLNALGNLMAKGGGRLITYQEELTALFIQALVLPTIPSIHEIKVVKVALRGLSYAIEGLKKPPVQLDQLIERLVPLMRLTSGGKPGASHSRNSSSTTSSSRSSHSSTHSVFLTDSDLSDGGNVPDSSRQIPRPFRDHDRVRQNAFTCLAALAKVLEKLQLSSLTALTSMIDTGHLFLSHVSDRNNTASASFISLSERLSQAVHDIHAALCANVRDMTMDTSVLLSTLQCMVSLVKSKVFSKMALGYVAELYDSILPHLHGQDPAPEVRQEVLATLACIIGRSADADGELARVLMPEREDPASDPPPSSLIGILKGALSKAHGDQVTLLIPYSSLIAAAIRAYPLEMRPLWDDLTVYIMRCLNHLEPSGDPLAFAGMHILCEYTKAFSAELDTAWWEAVIEQMIQPYADISPPRTKSALCEVISYVSSKVVEQLNRAQRVFLITYLLGTAEDASASVRAAACRSLGIWVALAREDELFLLDAANSLLSRGSDEGINVRIRASWALANLCDTLFDYPETRMTVLSVRMESRIARLGIKYCGDNDKVRPNGVRILGNILHLSPKALSHDPQLQTLALESMMRNISVGTFKLRWNTCYALGRAFANPSLSLGAHPLGCEVIPMLGKAMSQGKNMKVRISACVALKALGGDRSRYGAKAHDEIRRVVKDVLDESRPLLMEYVLTKEEESSGYEEQYLDQLVSYADMLGFPLSDWGVTKGEAQVSS</sequence>
<dbReference type="AlphaFoldDB" id="A0A4P9Y8Q1"/>
<evidence type="ECO:0000256" key="1">
    <source>
        <dbReference type="SAM" id="MobiDB-lite"/>
    </source>
</evidence>
<feature type="domain" description="DUF4042" evidence="2">
    <location>
        <begin position="306"/>
        <end position="427"/>
    </location>
</feature>
<dbReference type="InterPro" id="IPR052107">
    <property type="entry name" value="HEAT6"/>
</dbReference>
<dbReference type="InterPro" id="IPR011989">
    <property type="entry name" value="ARM-like"/>
</dbReference>
<dbReference type="PANTHER" id="PTHR13366">
    <property type="entry name" value="MALARIA ANTIGEN-RELATED"/>
    <property type="match status" value="1"/>
</dbReference>
<organism evidence="3 4">
    <name type="scientific">Piptocephalis cylindrospora</name>
    <dbReference type="NCBI Taxonomy" id="1907219"/>
    <lineage>
        <taxon>Eukaryota</taxon>
        <taxon>Fungi</taxon>
        <taxon>Fungi incertae sedis</taxon>
        <taxon>Zoopagomycota</taxon>
        <taxon>Zoopagomycotina</taxon>
        <taxon>Zoopagomycetes</taxon>
        <taxon>Zoopagales</taxon>
        <taxon>Piptocephalidaceae</taxon>
        <taxon>Piptocephalis</taxon>
    </lineage>
</organism>
<dbReference type="Gene3D" id="1.25.10.10">
    <property type="entry name" value="Leucine-rich Repeat Variant"/>
    <property type="match status" value="2"/>
</dbReference>
<name>A0A4P9Y8Q1_9FUNG</name>
<dbReference type="PANTHER" id="PTHR13366:SF0">
    <property type="entry name" value="HEAT REPEAT-CONTAINING PROTEIN 6"/>
    <property type="match status" value="1"/>
</dbReference>
<protein>
    <submittedName>
        <fullName evidence="3">Armadillo-type protein</fullName>
    </submittedName>
</protein>
<dbReference type="InterPro" id="IPR016024">
    <property type="entry name" value="ARM-type_fold"/>
</dbReference>
<keyword evidence="4" id="KW-1185">Reference proteome</keyword>
<dbReference type="Proteomes" id="UP000267251">
    <property type="component" value="Unassembled WGS sequence"/>
</dbReference>
<dbReference type="Pfam" id="PF13251">
    <property type="entry name" value="DUF4042"/>
    <property type="match status" value="1"/>
</dbReference>
<reference evidence="4" key="1">
    <citation type="journal article" date="2018" name="Nat. Microbiol.">
        <title>Leveraging single-cell genomics to expand the fungal tree of life.</title>
        <authorList>
            <person name="Ahrendt S.R."/>
            <person name="Quandt C.A."/>
            <person name="Ciobanu D."/>
            <person name="Clum A."/>
            <person name="Salamov A."/>
            <person name="Andreopoulos B."/>
            <person name="Cheng J.F."/>
            <person name="Woyke T."/>
            <person name="Pelin A."/>
            <person name="Henrissat B."/>
            <person name="Reynolds N.K."/>
            <person name="Benny G.L."/>
            <person name="Smith M.E."/>
            <person name="James T.Y."/>
            <person name="Grigoriev I.V."/>
        </authorList>
    </citation>
    <scope>NUCLEOTIDE SEQUENCE [LARGE SCALE GENOMIC DNA]</scope>
</reference>
<dbReference type="EMBL" id="KZ987796">
    <property type="protein sequence ID" value="RKP14741.1"/>
    <property type="molecule type" value="Genomic_DNA"/>
</dbReference>
<dbReference type="OrthoDB" id="422637at2759"/>